<evidence type="ECO:0000313" key="3">
    <source>
        <dbReference type="Proteomes" id="UP000281474"/>
    </source>
</evidence>
<keyword evidence="3" id="KW-1185">Reference proteome</keyword>
<protein>
    <submittedName>
        <fullName evidence="2">Uncharacterized protein</fullName>
    </submittedName>
</protein>
<dbReference type="Proteomes" id="UP000281474">
    <property type="component" value="Unassembled WGS sequence"/>
</dbReference>
<dbReference type="InterPro" id="IPR011009">
    <property type="entry name" value="Kinase-like_dom_sf"/>
</dbReference>
<accession>A0A3L8PXA8</accession>
<gene>
    <name evidence="2" type="ORF">D5018_15910</name>
</gene>
<organism evidence="2 3">
    <name type="scientific">Parashewanella curva</name>
    <dbReference type="NCBI Taxonomy" id="2338552"/>
    <lineage>
        <taxon>Bacteria</taxon>
        <taxon>Pseudomonadati</taxon>
        <taxon>Pseudomonadota</taxon>
        <taxon>Gammaproteobacteria</taxon>
        <taxon>Alteromonadales</taxon>
        <taxon>Shewanellaceae</taxon>
        <taxon>Parashewanella</taxon>
    </lineage>
</organism>
<dbReference type="Gene3D" id="1.10.510.10">
    <property type="entry name" value="Transferase(Phosphotransferase) domain 1"/>
    <property type="match status" value="1"/>
</dbReference>
<dbReference type="AlphaFoldDB" id="A0A3L8PXA8"/>
<dbReference type="RefSeq" id="WP_121839986.1">
    <property type="nucleotide sequence ID" value="NZ_ML014808.1"/>
</dbReference>
<evidence type="ECO:0000256" key="1">
    <source>
        <dbReference type="SAM" id="MobiDB-lite"/>
    </source>
</evidence>
<evidence type="ECO:0000313" key="2">
    <source>
        <dbReference type="EMBL" id="RLV58702.1"/>
    </source>
</evidence>
<name>A0A3L8PXA8_9GAMM</name>
<comment type="caution">
    <text evidence="2">The sequence shown here is derived from an EMBL/GenBank/DDBJ whole genome shotgun (WGS) entry which is preliminary data.</text>
</comment>
<feature type="region of interest" description="Disordered" evidence="1">
    <location>
        <begin position="775"/>
        <end position="795"/>
    </location>
</feature>
<dbReference type="SUPFAM" id="SSF56112">
    <property type="entry name" value="Protein kinase-like (PK-like)"/>
    <property type="match status" value="1"/>
</dbReference>
<sequence>MTLPTTPALAIESSNLETIKKTDYSRLERQQTIELKLTKQKGLEHRKYCIKVSENRIVLEGFHKKNASRADCTLYIGSENPMTSILFEALAAPFMPPSVVRKQLETLPVEHQKQIIKNVPKPKAMKVLKSMLEDNKLSALEMLQMFPFDACCAMVSEVNHQQLNRLLSAYIRTNNHQLEQVLPYFPNMVCVPFINQLSDAELQNYFIKLTLASEDKLNSRSKIHVRKHLNHLTSEKRLSLFCSCSPSVAMELIKYLSANNKKATITQLPPENVARVLVCCLHLDTSLRVSIEGEQSPWWIQECAHLIYSDRVELKPTEKTRPPINGQRTSYGDFNEFITLLNNHDKKQLTSVYHCFTTEELALLIQLEEHPATHCLTEVQLPTHPQYTQLRNAYPVIKSLYEFGQHREVFYFAEECTPQKVLMRLSQLSGKSLHTLLDEPQVELLFTQYLVPAVMQNENSDALINDLIMLMQDSEIELQGYLFHYIIDSLPDEALTKLNNKSIINGLTFSFIALTPVEQQLPQILKLFPILPAECKTKLCVFWHSKMPPITQEQLTSLSSEHLNIWFEIFKCLDRQQQLQTIRNLPNDTWLKTAQKIPVEQLHLWIDFDSELQTRYWLSRPNRLSISELMYTLSPQHKRTLFHNIPIPDLIDAISHLPVEVRIEVFTFAEFHPKVPLLIEEWEKIDQSSLMETLKFSEDPENASKLLQSKSYEALAFSLASTNSKSRANIIPRYFRKYQLRRNAKFEEKRSSVVIMTNPRHKLAYWHTKDSIIPPLRKPDGATEQTPARNTLKGASKTAQSFDESFIKFKVTEISKNGQTTMVNPWEVEENQRILGALIGDAKKMHRELPTISPGLQGQYITHVPDGTIVPYSTLIAARGGLSLTAVTKPKNSQPTKVNVHCFQQLCADIATSHQLGYFYRDIKPDNILYAEYADSQMRVRHHRPQLHQIDLSTLCWAPVTGDPEQSHKKSFPLEEATGTPSHFTQGIIVSKTEADRQGLQMADNYALLLTILESVSIDFNRIEKVPSSFDSKVDPGYAKQRAKGDVSDAFEFGILHETSSPPRNRDIIEAAVEKYVLAEHQEAVKAFLIDPVRFPLVEALVDIMDWEVDDREFLE</sequence>
<proteinExistence type="predicted"/>
<dbReference type="OrthoDB" id="9801841at2"/>
<reference evidence="2 3" key="1">
    <citation type="submission" date="2018-09" db="EMBL/GenBank/DDBJ databases">
        <title>Phylogeny of the Shewanellaceae, and recommendation for two new genera, Pseudoshewanella and Parashewanella.</title>
        <authorList>
            <person name="Wang G."/>
        </authorList>
    </citation>
    <scope>NUCLEOTIDE SEQUENCE [LARGE SCALE GENOMIC DNA]</scope>
    <source>
        <strain evidence="2 3">C51</strain>
    </source>
</reference>
<dbReference type="EMBL" id="QZEI01000059">
    <property type="protein sequence ID" value="RLV58702.1"/>
    <property type="molecule type" value="Genomic_DNA"/>
</dbReference>